<feature type="transmembrane region" description="Helical" evidence="8">
    <location>
        <begin position="302"/>
        <end position="324"/>
    </location>
</feature>
<dbReference type="Pfam" id="PF00361">
    <property type="entry name" value="Proton_antipo_M"/>
    <property type="match status" value="1"/>
</dbReference>
<evidence type="ECO:0000256" key="5">
    <source>
        <dbReference type="ARBA" id="ARBA00023002"/>
    </source>
</evidence>
<keyword evidence="11" id="KW-1185">Reference proteome</keyword>
<feature type="domain" description="NADH:quinone oxidoreductase/Mrp antiporter transmembrane" evidence="9">
    <location>
        <begin position="136"/>
        <end position="419"/>
    </location>
</feature>
<feature type="transmembrane region" description="Helical" evidence="8">
    <location>
        <begin position="166"/>
        <end position="192"/>
    </location>
</feature>
<evidence type="ECO:0000256" key="8">
    <source>
        <dbReference type="SAM" id="Phobius"/>
    </source>
</evidence>
<keyword evidence="2" id="KW-1003">Cell membrane</keyword>
<feature type="transmembrane region" description="Helical" evidence="8">
    <location>
        <begin position="113"/>
        <end position="130"/>
    </location>
</feature>
<dbReference type="PANTHER" id="PTHR42682">
    <property type="entry name" value="HYDROGENASE-4 COMPONENT F"/>
    <property type="match status" value="1"/>
</dbReference>
<feature type="transmembrane region" description="Helical" evidence="8">
    <location>
        <begin position="136"/>
        <end position="154"/>
    </location>
</feature>
<reference evidence="10 11" key="1">
    <citation type="journal article" date="2023" name="Antonie Van Leeuwenhoek">
        <title>Mesoterricola silvestris gen. nov., sp. nov., Mesoterricola sediminis sp. nov., Geothrix oryzae sp. nov., Geothrix edaphica sp. nov., Geothrix rubra sp. nov., and Geothrix limicola sp. nov., six novel members of Acidobacteriota isolated from soils.</title>
        <authorList>
            <person name="Itoh H."/>
            <person name="Sugisawa Y."/>
            <person name="Mise K."/>
            <person name="Xu Z."/>
            <person name="Kuniyasu M."/>
            <person name="Ushijima N."/>
            <person name="Kawano K."/>
            <person name="Kobayashi E."/>
            <person name="Shiratori Y."/>
            <person name="Masuda Y."/>
            <person name="Senoo K."/>
        </authorList>
    </citation>
    <scope>NUCLEOTIDE SEQUENCE [LARGE SCALE GENOMIC DNA]</scope>
    <source>
        <strain evidence="10 11">Red804</strain>
    </source>
</reference>
<feature type="transmembrane region" description="Helical" evidence="8">
    <location>
        <begin position="515"/>
        <end position="536"/>
    </location>
</feature>
<keyword evidence="3 7" id="KW-0812">Transmembrane</keyword>
<feature type="transmembrane region" description="Helical" evidence="8">
    <location>
        <begin position="422"/>
        <end position="444"/>
    </location>
</feature>
<dbReference type="Proteomes" id="UP001165069">
    <property type="component" value="Unassembled WGS sequence"/>
</dbReference>
<dbReference type="InterPro" id="IPR052175">
    <property type="entry name" value="ComplexI-like_HydComp"/>
</dbReference>
<protein>
    <submittedName>
        <fullName evidence="10">Hydrogenase</fullName>
    </submittedName>
</protein>
<evidence type="ECO:0000313" key="11">
    <source>
        <dbReference type="Proteomes" id="UP001165069"/>
    </source>
</evidence>
<feature type="transmembrane region" description="Helical" evidence="8">
    <location>
        <begin position="344"/>
        <end position="364"/>
    </location>
</feature>
<feature type="transmembrane region" description="Helical" evidence="8">
    <location>
        <begin position="471"/>
        <end position="495"/>
    </location>
</feature>
<keyword evidence="5" id="KW-0560">Oxidoreductase</keyword>
<dbReference type="PRINTS" id="PR01437">
    <property type="entry name" value="NUOXDRDTASE4"/>
</dbReference>
<accession>A0ABQ5QK57</accession>
<sequence length="653" mass="68207">MSLYLAAILLAALSGVPGLFLKRRGGEVAAGALTAAALLGIGAALRVLLGAAASGFPGTSVATLSLPSLPLGSPGLLGLDPIAAWFLIPVLLLSACGAWYGTRYWEDPHGHPGRVRFVFGLLVACLALLVSAAHAWVFLMAWEGMAVAAFFLVITEDRLLETRRAAWIYLVSTHSGTLILLGAFALLAGAMGHWNLGPLPRGFAASPAGTTVFLLFLLGFGFKAGAMPLHIWLPLAHAAAPSHVSSLMSGVLIKMGILGLVRLVAWVPDPPLWWGVTLLVLGALSGILGVAFALGQHDLKRLLAYHSIENIGIILLGLGLGLVGKSTGHPVVAALGFAGALLHVLNHGLFKGLLFLAAGSVVHATGTRNLEQMGGLGKAMPWTSAAFLTGSWAICGLPPLNGFVSEWFIYLGAFRAMALSRWPWSVGVLASLALIGALALACFAKAHGAAFLGTARSEAAQRAHESPRAMLLPMGVLAATCVFIGVFPVAMAPLLDRVVAGLGEGMPPLAAMAKLPILTGLALALLALALALGRWLKGQQGAAANLPTWDCGYGETAPRAQYTASSLADSLVTGARFVLLPVTHRARVRGLFPKGTRFESHVPDPVLDRALDPAFRLGAKGLALLHLFQTGQMASYLLYVLLTLLFLLIWMVV</sequence>
<keyword evidence="4 8" id="KW-1133">Transmembrane helix</keyword>
<dbReference type="InterPro" id="IPR003918">
    <property type="entry name" value="NADH_UbQ_OxRdtase"/>
</dbReference>
<feature type="transmembrane region" description="Helical" evidence="8">
    <location>
        <begin position="634"/>
        <end position="652"/>
    </location>
</feature>
<evidence type="ECO:0000259" key="9">
    <source>
        <dbReference type="Pfam" id="PF00361"/>
    </source>
</evidence>
<dbReference type="PANTHER" id="PTHR42682:SF3">
    <property type="entry name" value="FORMATE HYDROGENLYASE SUBUNIT 3-RELATED"/>
    <property type="match status" value="1"/>
</dbReference>
<evidence type="ECO:0000256" key="7">
    <source>
        <dbReference type="RuleBase" id="RU000320"/>
    </source>
</evidence>
<comment type="subcellular location">
    <subcellularLocation>
        <location evidence="1">Cell membrane</location>
        <topology evidence="1">Multi-pass membrane protein</topology>
    </subcellularLocation>
    <subcellularLocation>
        <location evidence="7">Membrane</location>
        <topology evidence="7">Multi-pass membrane protein</topology>
    </subcellularLocation>
</comment>
<gene>
    <name evidence="10" type="primary">ehrA-2_1</name>
    <name evidence="10" type="ORF">GETHLI_29010</name>
</gene>
<evidence type="ECO:0000256" key="6">
    <source>
        <dbReference type="ARBA" id="ARBA00023136"/>
    </source>
</evidence>
<evidence type="ECO:0000256" key="1">
    <source>
        <dbReference type="ARBA" id="ARBA00004651"/>
    </source>
</evidence>
<dbReference type="RefSeq" id="WP_285576660.1">
    <property type="nucleotide sequence ID" value="NZ_BSDE01000006.1"/>
</dbReference>
<comment type="caution">
    <text evidence="10">The sequence shown here is derived from an EMBL/GenBank/DDBJ whole genome shotgun (WGS) entry which is preliminary data.</text>
</comment>
<proteinExistence type="predicted"/>
<dbReference type="InterPro" id="IPR001750">
    <property type="entry name" value="ND/Mrp_TM"/>
</dbReference>
<keyword evidence="6 8" id="KW-0472">Membrane</keyword>
<feature type="transmembrane region" description="Helical" evidence="8">
    <location>
        <begin position="28"/>
        <end position="49"/>
    </location>
</feature>
<evidence type="ECO:0000256" key="4">
    <source>
        <dbReference type="ARBA" id="ARBA00022989"/>
    </source>
</evidence>
<feature type="transmembrane region" description="Helical" evidence="8">
    <location>
        <begin position="385"/>
        <end position="410"/>
    </location>
</feature>
<organism evidence="10 11">
    <name type="scientific">Geothrix limicola</name>
    <dbReference type="NCBI Taxonomy" id="2927978"/>
    <lineage>
        <taxon>Bacteria</taxon>
        <taxon>Pseudomonadati</taxon>
        <taxon>Acidobacteriota</taxon>
        <taxon>Holophagae</taxon>
        <taxon>Holophagales</taxon>
        <taxon>Holophagaceae</taxon>
        <taxon>Geothrix</taxon>
    </lineage>
</organism>
<evidence type="ECO:0000256" key="2">
    <source>
        <dbReference type="ARBA" id="ARBA00022475"/>
    </source>
</evidence>
<name>A0ABQ5QK57_9BACT</name>
<feature type="transmembrane region" description="Helical" evidence="8">
    <location>
        <begin position="82"/>
        <end position="101"/>
    </location>
</feature>
<dbReference type="EMBL" id="BSDE01000006">
    <property type="protein sequence ID" value="GLH74399.1"/>
    <property type="molecule type" value="Genomic_DNA"/>
</dbReference>
<feature type="transmembrane region" description="Helical" evidence="8">
    <location>
        <begin position="272"/>
        <end position="295"/>
    </location>
</feature>
<evidence type="ECO:0000313" key="10">
    <source>
        <dbReference type="EMBL" id="GLH74399.1"/>
    </source>
</evidence>
<evidence type="ECO:0000256" key="3">
    <source>
        <dbReference type="ARBA" id="ARBA00022692"/>
    </source>
</evidence>